<reference evidence="2 3" key="1">
    <citation type="journal article" date="2024" name="J Genomics">
        <title>Draft genome sequencing and assembly of Favolaschia claudopus CIRM-BRFM 2984 isolated from oak limbs.</title>
        <authorList>
            <person name="Navarro D."/>
            <person name="Drula E."/>
            <person name="Chaduli D."/>
            <person name="Cazenave R."/>
            <person name="Ahrendt S."/>
            <person name="Wang J."/>
            <person name="Lipzen A."/>
            <person name="Daum C."/>
            <person name="Barry K."/>
            <person name="Grigoriev I.V."/>
            <person name="Favel A."/>
            <person name="Rosso M.N."/>
            <person name="Martin F."/>
        </authorList>
    </citation>
    <scope>NUCLEOTIDE SEQUENCE [LARGE SCALE GENOMIC DNA]</scope>
    <source>
        <strain evidence="2 3">CIRM-BRFM 2984</strain>
    </source>
</reference>
<dbReference type="InterPro" id="IPR002156">
    <property type="entry name" value="RNaseH_domain"/>
</dbReference>
<evidence type="ECO:0000313" key="3">
    <source>
        <dbReference type="Proteomes" id="UP001362999"/>
    </source>
</evidence>
<keyword evidence="3" id="KW-1185">Reference proteome</keyword>
<gene>
    <name evidence="2" type="ORF">R3P38DRAFT_2668330</name>
</gene>
<dbReference type="InterPro" id="IPR036397">
    <property type="entry name" value="RNaseH_sf"/>
</dbReference>
<dbReference type="CDD" id="cd09276">
    <property type="entry name" value="Rnase_HI_RT_non_LTR"/>
    <property type="match status" value="1"/>
</dbReference>
<accession>A0AAV9Z941</accession>
<sequence length="260" mass="29256">MILSLALIANTPRLRSATLLIDNQAAIRAVAHPHPQPGQHLVQLFHKQLRDLRRKRTTFQLHLAWVPGHEGVEGNEAVDEEAKAAATGESSALPPSLSSLRDLPTSIAAVKAGRKKSTAKTWNKEWKESRVGRRLTEIDKTPPGQATLRWYKGLPRTHCSILTQLRTGHIGLNAYLARFGLVDSDLCPTCREPETVNHFLLTCRRFSQQRDDLRRSLFANGRQRLTKTSLLGRHKNRTALLKYVSETGRFPRYDPPPSQS</sequence>
<dbReference type="AlphaFoldDB" id="A0AAV9Z941"/>
<organism evidence="2 3">
    <name type="scientific">Favolaschia claudopus</name>
    <dbReference type="NCBI Taxonomy" id="2862362"/>
    <lineage>
        <taxon>Eukaryota</taxon>
        <taxon>Fungi</taxon>
        <taxon>Dikarya</taxon>
        <taxon>Basidiomycota</taxon>
        <taxon>Agaricomycotina</taxon>
        <taxon>Agaricomycetes</taxon>
        <taxon>Agaricomycetidae</taxon>
        <taxon>Agaricales</taxon>
        <taxon>Marasmiineae</taxon>
        <taxon>Mycenaceae</taxon>
        <taxon>Favolaschia</taxon>
    </lineage>
</organism>
<comment type="caution">
    <text evidence="2">The sequence shown here is derived from an EMBL/GenBank/DDBJ whole genome shotgun (WGS) entry which is preliminary data.</text>
</comment>
<dbReference type="PROSITE" id="PS50879">
    <property type="entry name" value="RNASE_H_1"/>
    <property type="match status" value="1"/>
</dbReference>
<evidence type="ECO:0000259" key="1">
    <source>
        <dbReference type="PROSITE" id="PS50879"/>
    </source>
</evidence>
<protein>
    <recommendedName>
        <fullName evidence="1">RNase H type-1 domain-containing protein</fullName>
    </recommendedName>
</protein>
<proteinExistence type="predicted"/>
<dbReference type="GO" id="GO:0003676">
    <property type="term" value="F:nucleic acid binding"/>
    <property type="evidence" value="ECO:0007669"/>
    <property type="project" value="InterPro"/>
</dbReference>
<dbReference type="EMBL" id="JAWWNJ010000183">
    <property type="protein sequence ID" value="KAK6974590.1"/>
    <property type="molecule type" value="Genomic_DNA"/>
</dbReference>
<feature type="domain" description="RNase H type-1" evidence="1">
    <location>
        <begin position="1"/>
        <end position="87"/>
    </location>
</feature>
<evidence type="ECO:0000313" key="2">
    <source>
        <dbReference type="EMBL" id="KAK6974590.1"/>
    </source>
</evidence>
<dbReference type="SUPFAM" id="SSF53098">
    <property type="entry name" value="Ribonuclease H-like"/>
    <property type="match status" value="1"/>
</dbReference>
<dbReference type="InterPro" id="IPR012337">
    <property type="entry name" value="RNaseH-like_sf"/>
</dbReference>
<dbReference type="Proteomes" id="UP001362999">
    <property type="component" value="Unassembled WGS sequence"/>
</dbReference>
<name>A0AAV9Z941_9AGAR</name>
<dbReference type="GO" id="GO:0004523">
    <property type="term" value="F:RNA-DNA hybrid ribonuclease activity"/>
    <property type="evidence" value="ECO:0007669"/>
    <property type="project" value="InterPro"/>
</dbReference>
<dbReference type="Gene3D" id="3.30.420.10">
    <property type="entry name" value="Ribonuclease H-like superfamily/Ribonuclease H"/>
    <property type="match status" value="1"/>
</dbReference>